<name>A0A0L6CSD4_9RHOB</name>
<evidence type="ECO:0000313" key="3">
    <source>
        <dbReference type="Proteomes" id="UP000037046"/>
    </source>
</evidence>
<keyword evidence="3" id="KW-1185">Reference proteome</keyword>
<sequence>MTAISPRPSCGSSQPAARSSSSASRSRARQCSDQLAARLAQRLRARLAGRGSTLWLLTWKRHLTPSRRPICRLRASALRTSASGCSSAPPPWSRAGWATASARDHKDGSECRAVPINALLGRQVWLAGWPTAMAGSPATAAYNAAGNTDASRRTVKLVDWSKVTTPPAPMRRTASGEIRTGSSAAMAAGGPLSPEHSRWLIGYPVAWGCCGATAMRSCRRSRRSS</sequence>
<evidence type="ECO:0000256" key="1">
    <source>
        <dbReference type="SAM" id="MobiDB-lite"/>
    </source>
</evidence>
<feature type="region of interest" description="Disordered" evidence="1">
    <location>
        <begin position="1"/>
        <end position="27"/>
    </location>
</feature>
<dbReference type="AlphaFoldDB" id="A0A0L6CSD4"/>
<organism evidence="2 3">
    <name type="scientific">Roseovarius tolerans</name>
    <dbReference type="NCBI Taxonomy" id="74031"/>
    <lineage>
        <taxon>Bacteria</taxon>
        <taxon>Pseudomonadati</taxon>
        <taxon>Pseudomonadota</taxon>
        <taxon>Alphaproteobacteria</taxon>
        <taxon>Rhodobacterales</taxon>
        <taxon>Roseobacteraceae</taxon>
        <taxon>Roseovarius</taxon>
    </lineage>
</organism>
<dbReference type="Proteomes" id="UP000037046">
    <property type="component" value="Unassembled WGS sequence"/>
</dbReference>
<comment type="caution">
    <text evidence="2">The sequence shown here is derived from an EMBL/GenBank/DDBJ whole genome shotgun (WGS) entry which is preliminary data.</text>
</comment>
<evidence type="ECO:0000313" key="2">
    <source>
        <dbReference type="EMBL" id="KNX40677.1"/>
    </source>
</evidence>
<protein>
    <submittedName>
        <fullName evidence="2">Uncharacterized protein</fullName>
    </submittedName>
</protein>
<gene>
    <name evidence="2" type="ORF">ROTO_27450</name>
</gene>
<feature type="compositionally biased region" description="Low complexity" evidence="1">
    <location>
        <begin position="9"/>
        <end position="27"/>
    </location>
</feature>
<dbReference type="EMBL" id="LGVV01000043">
    <property type="protein sequence ID" value="KNX40677.1"/>
    <property type="molecule type" value="Genomic_DNA"/>
</dbReference>
<reference evidence="3" key="1">
    <citation type="submission" date="2015-07" db="EMBL/GenBank/DDBJ databases">
        <title>Draft Genome Sequence of Roseovarius tolerans EL-164, a producer of N-Acylated Alanine Methyl Esters (NAMEs).</title>
        <authorList>
            <person name="Voget S."/>
            <person name="Bruns H."/>
            <person name="Wagner-Doebler I."/>
            <person name="Schulz S."/>
            <person name="Daniel R."/>
        </authorList>
    </citation>
    <scope>NUCLEOTIDE SEQUENCE [LARGE SCALE GENOMIC DNA]</scope>
    <source>
        <strain evidence="3">EL-164</strain>
    </source>
</reference>
<proteinExistence type="predicted"/>
<accession>A0A0L6CSD4</accession>